<protein>
    <submittedName>
        <fullName evidence="1">Uncharacterized protein</fullName>
    </submittedName>
</protein>
<reference evidence="1" key="1">
    <citation type="submission" date="2022-07" db="EMBL/GenBank/DDBJ databases">
        <authorList>
            <person name="Macas J."/>
            <person name="Novak P."/>
            <person name="Neumann P."/>
        </authorList>
    </citation>
    <scope>NUCLEOTIDE SEQUENCE</scope>
</reference>
<evidence type="ECO:0000313" key="3">
    <source>
        <dbReference type="Proteomes" id="UP001152523"/>
    </source>
</evidence>
<name>A0AAV0DK95_9ASTE</name>
<dbReference type="AlphaFoldDB" id="A0AAV0DK95"/>
<organism evidence="1 3">
    <name type="scientific">Cuscuta epithymum</name>
    <dbReference type="NCBI Taxonomy" id="186058"/>
    <lineage>
        <taxon>Eukaryota</taxon>
        <taxon>Viridiplantae</taxon>
        <taxon>Streptophyta</taxon>
        <taxon>Embryophyta</taxon>
        <taxon>Tracheophyta</taxon>
        <taxon>Spermatophyta</taxon>
        <taxon>Magnoliopsida</taxon>
        <taxon>eudicotyledons</taxon>
        <taxon>Gunneridae</taxon>
        <taxon>Pentapetalae</taxon>
        <taxon>asterids</taxon>
        <taxon>lamiids</taxon>
        <taxon>Solanales</taxon>
        <taxon>Convolvulaceae</taxon>
        <taxon>Cuscuteae</taxon>
        <taxon>Cuscuta</taxon>
        <taxon>Cuscuta subgen. Cuscuta</taxon>
    </lineage>
</organism>
<dbReference type="Proteomes" id="UP001152523">
    <property type="component" value="Unassembled WGS sequence"/>
</dbReference>
<keyword evidence="3" id="KW-1185">Reference proteome</keyword>
<dbReference type="EMBL" id="CAMAPF010000953">
    <property type="protein sequence ID" value="CAH9128817.1"/>
    <property type="molecule type" value="Genomic_DNA"/>
</dbReference>
<sequence>MIYRQREIEMKDTKCKGWMLDVMTGSSGAHMHYFTGNVNGVVTQEVRDGGQHKETLIPNSSHVHSQGVPVRYITDEDQNDVEEVQANNESICEDESSVMLMTDNVLYSRDDFSECW</sequence>
<evidence type="ECO:0000313" key="1">
    <source>
        <dbReference type="EMBL" id="CAH9101638.1"/>
    </source>
</evidence>
<evidence type="ECO:0000313" key="2">
    <source>
        <dbReference type="EMBL" id="CAH9128817.1"/>
    </source>
</evidence>
<proteinExistence type="predicted"/>
<accession>A0AAV0DK95</accession>
<comment type="caution">
    <text evidence="1">The sequence shown here is derived from an EMBL/GenBank/DDBJ whole genome shotgun (WGS) entry which is preliminary data.</text>
</comment>
<gene>
    <name evidence="1" type="ORF">CEPIT_LOCUS15694</name>
    <name evidence="2" type="ORF">CEPIT_LOCUS29368</name>
</gene>
<dbReference type="EMBL" id="CAMAPF010000112">
    <property type="protein sequence ID" value="CAH9101638.1"/>
    <property type="molecule type" value="Genomic_DNA"/>
</dbReference>